<evidence type="ECO:0000259" key="17">
    <source>
        <dbReference type="Pfam" id="PF17810"/>
    </source>
</evidence>
<keyword evidence="6" id="KW-0479">Metal-binding</keyword>
<dbReference type="CDD" id="cd06830">
    <property type="entry name" value="PLPDE_III_ADC"/>
    <property type="match status" value="1"/>
</dbReference>
<reference evidence="19 20" key="1">
    <citation type="journal article" date="2022" name="IScience">
        <title>An ultrasensitive nanofiber-based assay for enzymatic hydrolysis and deep-sea microbial degradation of cellulose.</title>
        <authorList>
            <person name="Tsudome M."/>
            <person name="Tachioka M."/>
            <person name="Miyazaki M."/>
            <person name="Uchimura K."/>
            <person name="Tsuda M."/>
            <person name="Takaki Y."/>
            <person name="Deguchi S."/>
        </authorList>
    </citation>
    <scope>NUCLEOTIDE SEQUENCE [LARGE SCALE GENOMIC DNA]</scope>
    <source>
        <strain evidence="19 20">GE09</strain>
    </source>
</reference>
<dbReference type="InterPro" id="IPR029066">
    <property type="entry name" value="PLP-binding_barrel"/>
</dbReference>
<dbReference type="SUPFAM" id="SSF51419">
    <property type="entry name" value="PLP-binding barrel"/>
    <property type="match status" value="1"/>
</dbReference>
<dbReference type="NCBIfam" id="TIGR01273">
    <property type="entry name" value="speA"/>
    <property type="match status" value="1"/>
</dbReference>
<evidence type="ECO:0000256" key="12">
    <source>
        <dbReference type="ARBA" id="ARBA00023239"/>
    </source>
</evidence>
<evidence type="ECO:0000256" key="7">
    <source>
        <dbReference type="ARBA" id="ARBA00022793"/>
    </source>
</evidence>
<keyword evidence="10" id="KW-0745">Spermidine biosynthesis</keyword>
<comment type="cofactor">
    <cofactor evidence="2">
        <name>Mg(2+)</name>
        <dbReference type="ChEBI" id="CHEBI:18420"/>
    </cofactor>
</comment>
<comment type="similarity">
    <text evidence="4">Belongs to the Orn/Lys/Arg decarboxylase class-II family. SpeA subfamily.</text>
</comment>
<dbReference type="Proteomes" id="UP001320119">
    <property type="component" value="Chromosome"/>
</dbReference>
<dbReference type="EC" id="4.1.1.19" evidence="5 13"/>
<feature type="domain" description="Orn/DAP/Arg decarboxylase 2 N-terminal" evidence="16">
    <location>
        <begin position="80"/>
        <end position="349"/>
    </location>
</feature>
<evidence type="ECO:0000256" key="13">
    <source>
        <dbReference type="NCBIfam" id="TIGR01273"/>
    </source>
</evidence>
<evidence type="ECO:0000259" key="16">
    <source>
        <dbReference type="Pfam" id="PF02784"/>
    </source>
</evidence>
<dbReference type="InterPro" id="IPR041128">
    <property type="entry name" value="Arg_decarbox_C"/>
</dbReference>
<feature type="domain" description="Arginine decarboxylase helical bundle" evidence="17">
    <location>
        <begin position="376"/>
        <end position="455"/>
    </location>
</feature>
<evidence type="ECO:0000256" key="3">
    <source>
        <dbReference type="ARBA" id="ARBA00002257"/>
    </source>
</evidence>
<dbReference type="Gene3D" id="1.10.287.3440">
    <property type="match status" value="1"/>
</dbReference>
<dbReference type="PIRSF" id="PIRSF001336">
    <property type="entry name" value="Arg_decrbxlase"/>
    <property type="match status" value="1"/>
</dbReference>
<evidence type="ECO:0000256" key="10">
    <source>
        <dbReference type="ARBA" id="ARBA00023066"/>
    </source>
</evidence>
<comment type="cofactor">
    <cofactor evidence="1 14">
        <name>pyridoxal 5'-phosphate</name>
        <dbReference type="ChEBI" id="CHEBI:597326"/>
    </cofactor>
</comment>
<protein>
    <recommendedName>
        <fullName evidence="5 13">Arginine decarboxylase</fullName>
        <ecNumber evidence="5 13">4.1.1.19</ecNumber>
    </recommendedName>
</protein>
<dbReference type="InterPro" id="IPR040634">
    <property type="entry name" value="Arg_decarb_HB"/>
</dbReference>
<evidence type="ECO:0000256" key="5">
    <source>
        <dbReference type="ARBA" id="ARBA00012426"/>
    </source>
</evidence>
<dbReference type="Gene3D" id="1.20.58.930">
    <property type="match status" value="1"/>
</dbReference>
<dbReference type="InterPro" id="IPR000183">
    <property type="entry name" value="Orn/DAP/Arg_de-COase"/>
</dbReference>
<dbReference type="NCBIfam" id="NF003763">
    <property type="entry name" value="PRK05354.1"/>
    <property type="match status" value="1"/>
</dbReference>
<dbReference type="InterPro" id="IPR002985">
    <property type="entry name" value="Arg_decrbxlase"/>
</dbReference>
<dbReference type="PANTHER" id="PTHR43295">
    <property type="entry name" value="ARGININE DECARBOXYLASE"/>
    <property type="match status" value="1"/>
</dbReference>
<dbReference type="PRINTS" id="PR01180">
    <property type="entry name" value="ARGDCRBXLASE"/>
</dbReference>
<evidence type="ECO:0000256" key="6">
    <source>
        <dbReference type="ARBA" id="ARBA00022723"/>
    </source>
</evidence>
<keyword evidence="9 14" id="KW-0663">Pyridoxal phosphate</keyword>
<feature type="domain" description="Arginine decarboxylase C-terminal helical" evidence="18">
    <location>
        <begin position="584"/>
        <end position="637"/>
    </location>
</feature>
<evidence type="ECO:0000256" key="2">
    <source>
        <dbReference type="ARBA" id="ARBA00001946"/>
    </source>
</evidence>
<comment type="function">
    <text evidence="3">Catalyzes the biosynthesis of agmatine from arginine.</text>
</comment>
<evidence type="ECO:0000256" key="1">
    <source>
        <dbReference type="ARBA" id="ARBA00001933"/>
    </source>
</evidence>
<dbReference type="InterPro" id="IPR022653">
    <property type="entry name" value="De-COase2_pyr-phos_BS"/>
</dbReference>
<dbReference type="AlphaFoldDB" id="A0AAN2BKK9"/>
<name>A0AAN2BKK9_9GAMM</name>
<dbReference type="Gene3D" id="3.20.20.10">
    <property type="entry name" value="Alanine racemase"/>
    <property type="match status" value="1"/>
</dbReference>
<evidence type="ECO:0000256" key="4">
    <source>
        <dbReference type="ARBA" id="ARBA00008357"/>
    </source>
</evidence>
<gene>
    <name evidence="19" type="ORF">MARGE09_P2271</name>
</gene>
<feature type="modified residue" description="N6-(pyridoxal phosphate)lysine" evidence="14">
    <location>
        <position position="107"/>
    </location>
</feature>
<evidence type="ECO:0000256" key="15">
    <source>
        <dbReference type="PIRSR" id="PIRSR600183-50"/>
    </source>
</evidence>
<keyword evidence="7" id="KW-0210">Decarboxylase</keyword>
<proteinExistence type="inferred from homology"/>
<dbReference type="Gene3D" id="2.40.37.10">
    <property type="entry name" value="Lyase, Ornithine Decarboxylase, Chain A, domain 1"/>
    <property type="match status" value="1"/>
</dbReference>
<dbReference type="InterPro" id="IPR009006">
    <property type="entry name" value="Ala_racemase/Decarboxylase_C"/>
</dbReference>
<dbReference type="KEGG" id="marq:MARGE09_P2271"/>
<evidence type="ECO:0000256" key="8">
    <source>
        <dbReference type="ARBA" id="ARBA00022842"/>
    </source>
</evidence>
<dbReference type="PROSITE" id="PS00878">
    <property type="entry name" value="ODR_DC_2_1"/>
    <property type="match status" value="1"/>
</dbReference>
<evidence type="ECO:0000313" key="19">
    <source>
        <dbReference type="EMBL" id="BCD98070.1"/>
    </source>
</evidence>
<dbReference type="GO" id="GO:0008295">
    <property type="term" value="P:spermidine biosynthetic process"/>
    <property type="evidence" value="ECO:0007669"/>
    <property type="project" value="UniProtKB-UniRule"/>
</dbReference>
<keyword evidence="12 19" id="KW-0456">Lyase</keyword>
<dbReference type="PRINTS" id="PR01179">
    <property type="entry name" value="ODADCRBXLASE"/>
</dbReference>
<dbReference type="RefSeq" id="WP_236982165.1">
    <property type="nucleotide sequence ID" value="NZ_AP023086.1"/>
</dbReference>
<dbReference type="InterPro" id="IPR022644">
    <property type="entry name" value="De-COase2_N"/>
</dbReference>
<dbReference type="EMBL" id="AP023086">
    <property type="protein sequence ID" value="BCD98070.1"/>
    <property type="molecule type" value="Genomic_DNA"/>
</dbReference>
<dbReference type="PANTHER" id="PTHR43295:SF9">
    <property type="entry name" value="BIOSYNTHETIC ARGININE DECARBOXYLASE"/>
    <property type="match status" value="1"/>
</dbReference>
<dbReference type="SUPFAM" id="SSF50621">
    <property type="entry name" value="Alanine racemase C-terminal domain-like"/>
    <property type="match status" value="1"/>
</dbReference>
<dbReference type="Pfam" id="PF02784">
    <property type="entry name" value="Orn_Arg_deC_N"/>
    <property type="match status" value="1"/>
</dbReference>
<feature type="active site" description="Proton donor" evidence="15">
    <location>
        <position position="506"/>
    </location>
</feature>
<dbReference type="Pfam" id="PF17810">
    <property type="entry name" value="Arg_decarb_HB"/>
    <property type="match status" value="1"/>
</dbReference>
<dbReference type="GO" id="GO:0008792">
    <property type="term" value="F:arginine decarboxylase activity"/>
    <property type="evidence" value="ECO:0007669"/>
    <property type="project" value="UniProtKB-UniRule"/>
</dbReference>
<evidence type="ECO:0000256" key="11">
    <source>
        <dbReference type="ARBA" id="ARBA00023115"/>
    </source>
</evidence>
<evidence type="ECO:0000259" key="18">
    <source>
        <dbReference type="Pfam" id="PF17944"/>
    </source>
</evidence>
<organism evidence="19 20">
    <name type="scientific">Marinagarivorans cellulosilyticus</name>
    <dbReference type="NCBI Taxonomy" id="2721545"/>
    <lineage>
        <taxon>Bacteria</taxon>
        <taxon>Pseudomonadati</taxon>
        <taxon>Pseudomonadota</taxon>
        <taxon>Gammaproteobacteria</taxon>
        <taxon>Cellvibrionales</taxon>
        <taxon>Cellvibrionaceae</taxon>
        <taxon>Marinagarivorans</taxon>
    </lineage>
</organism>
<sequence>MNTKSRPLWSADDSAELYAINEWGAGYFAIDENGEVAVSSTTENNVKVQASVLDIVRQSRERGLDAPVLIRFEDLLAQQIKRLNEAFRKAIKDSNYQGEYRGVFPIKVNQQCHVIEEIAQVGAPYNHGLEAGSKPELIIALSTLENRDACIVCNGYKDQEFIDLGLQACSMGYKVFFVIETPSELPIILERSRALGIKPMIGARVKLASMVGGHWNATSGDRSIFGLSTAQLIELVDNLKAEDMLDCLQLLHYHLGSQIPNIRDIRTGVLEACQVYMDLVREGACMGYLDLGGGLAVDYDGSKSNYVHSRNYSLDEYCADIVDVLMSTLDPFNIAHPTIVTESGRATVAYSSLLVFNVLDVATYEPGTIPEQIPASENTMIHNLVDLISSANERNIQECYNDAVFYRDELRELFKRGQINLRSRSLAENLFLAVMQRILAIADDMPRGLDEAEKLKEQLSDIYYCNFSLFQSLPDMWAIDQVFPVMPLHRLNEEPTRQAIIADITCDCDGKIDRFADRRGTRKTIALHEQKADEEYYIGAFLVGAYQETLGDLHNLFGDTNVVSIRFNDDGNYEFIHEIEGDSIADVLSYVEYDPRTMQDRFRRNAELAVREGKITAAERLKIMNAFSDSMRGYTYYER</sequence>
<evidence type="ECO:0000256" key="14">
    <source>
        <dbReference type="PIRSR" id="PIRSR001336-50"/>
    </source>
</evidence>
<evidence type="ECO:0000256" key="9">
    <source>
        <dbReference type="ARBA" id="ARBA00022898"/>
    </source>
</evidence>
<dbReference type="GO" id="GO:0006527">
    <property type="term" value="P:L-arginine catabolic process"/>
    <property type="evidence" value="ECO:0007669"/>
    <property type="project" value="InterPro"/>
</dbReference>
<keyword evidence="20" id="KW-1185">Reference proteome</keyword>
<keyword evidence="8" id="KW-0460">Magnesium</keyword>
<evidence type="ECO:0000313" key="20">
    <source>
        <dbReference type="Proteomes" id="UP001320119"/>
    </source>
</evidence>
<dbReference type="Pfam" id="PF17944">
    <property type="entry name" value="Arg_decarbox_C"/>
    <property type="match status" value="1"/>
</dbReference>
<keyword evidence="11" id="KW-0620">Polyamine biosynthesis</keyword>
<accession>A0AAN2BKK9</accession>
<dbReference type="GO" id="GO:0046872">
    <property type="term" value="F:metal ion binding"/>
    <property type="evidence" value="ECO:0007669"/>
    <property type="project" value="UniProtKB-KW"/>
</dbReference>